<dbReference type="OrthoDB" id="6019616at2759"/>
<accession>A0A6S7KS07</accession>
<sequence length="478" mass="55220">MFGLRMCKRNRLSFIRALVILICLCVVVLLLKNAGNSRVENLELDDIFTKEAVLYNRQTTKGNDIVPRKETASINAKPVQLNNIKPIQSNNIKPIQSNNNKPIAKLDKYGNLADLRETVKFLNSKQYILNVRKFPKRSKDSVVIVVQVHKRSNYLLKLIDSLRKAKGISDALLIISHDYYASEINNIIQGIDFCQVLQIFFPYSEQLYPDKFPGSDPNDCPRDMSRSQARAMGCINAEHPDKYGHYREVKFTMTKHHWWWKANRVFKELQATKNHNGLVLLLEEDHCVAPDFYEVLKKAYHVKKTDTKCQEYGCNIITLGDYKTVTNFQTVGSQVLQIQPWRSTENNMGMAFDREMWTDITKCREMFCTYDDYNWDWTLMRISLRCLQKQLTVLLFLAPRVFHLGTCGLHHKDRDCNIQTVLAQVQEVIDRSKAVLDPASLEIEVARPWIPGHIGQANGGWGDTRDHELCLNFTKSTD</sequence>
<feature type="binding site" evidence="23">
    <location>
        <position position="178"/>
    </location>
    <ligand>
        <name>substrate</name>
    </ligand>
</feature>
<evidence type="ECO:0000256" key="14">
    <source>
        <dbReference type="ARBA" id="ARBA00023136"/>
    </source>
</evidence>
<evidence type="ECO:0000256" key="20">
    <source>
        <dbReference type="ARBA" id="ARBA00032552"/>
    </source>
</evidence>
<dbReference type="SUPFAM" id="SSF53448">
    <property type="entry name" value="Nucleotide-diphospho-sugar transferases"/>
    <property type="match status" value="1"/>
</dbReference>
<evidence type="ECO:0000256" key="13">
    <source>
        <dbReference type="ARBA" id="ARBA00023034"/>
    </source>
</evidence>
<keyword evidence="17 24" id="KW-0464">Manganese</keyword>
<comment type="pathway">
    <text evidence="3">Protein modification; protein glycosylation.</text>
</comment>
<keyword evidence="16" id="KW-0325">Glycoprotein</keyword>
<feature type="binding site" evidence="24">
    <location>
        <position position="285"/>
    </location>
    <ligand>
        <name>Mn(2+)</name>
        <dbReference type="ChEBI" id="CHEBI:29035"/>
    </ligand>
</feature>
<name>A0A6S7KS07_PARCT</name>
<feature type="binding site" evidence="23">
    <location>
        <begin position="147"/>
        <end position="151"/>
    </location>
    <ligand>
        <name>substrate</name>
    </ligand>
</feature>
<feature type="binding site" evidence="24">
    <location>
        <position position="403"/>
    </location>
    <ligand>
        <name>Mn(2+)</name>
        <dbReference type="ChEBI" id="CHEBI:29035"/>
    </ligand>
</feature>
<dbReference type="InterPro" id="IPR007754">
    <property type="entry name" value="GlcNAc_II"/>
</dbReference>
<keyword evidence="15 25" id="KW-1015">Disulfide bond</keyword>
<comment type="caution">
    <text evidence="26">The sequence shown here is derived from an EMBL/GenBank/DDBJ whole genome shotgun (WGS) entry which is preliminary data.</text>
</comment>
<organism evidence="26 27">
    <name type="scientific">Paramuricea clavata</name>
    <name type="common">Red gorgonian</name>
    <name type="synonym">Violescent sea-whip</name>
    <dbReference type="NCBI Taxonomy" id="317549"/>
    <lineage>
        <taxon>Eukaryota</taxon>
        <taxon>Metazoa</taxon>
        <taxon>Cnidaria</taxon>
        <taxon>Anthozoa</taxon>
        <taxon>Octocorallia</taxon>
        <taxon>Malacalcyonacea</taxon>
        <taxon>Plexauridae</taxon>
        <taxon>Paramuricea</taxon>
    </lineage>
</organism>
<reference evidence="26" key="1">
    <citation type="submission" date="2020-04" db="EMBL/GenBank/DDBJ databases">
        <authorList>
            <person name="Alioto T."/>
            <person name="Alioto T."/>
            <person name="Gomez Garrido J."/>
        </authorList>
    </citation>
    <scope>NUCLEOTIDE SEQUENCE</scope>
    <source>
        <strain evidence="26">A484AB</strain>
    </source>
</reference>
<dbReference type="InterPro" id="IPR029044">
    <property type="entry name" value="Nucleotide-diphossugar_trans"/>
</dbReference>
<keyword evidence="14" id="KW-0472">Membrane</keyword>
<evidence type="ECO:0000256" key="7">
    <source>
        <dbReference type="ARBA" id="ARBA00022676"/>
    </source>
</evidence>
<evidence type="ECO:0000256" key="5">
    <source>
        <dbReference type="ARBA" id="ARBA00012613"/>
    </source>
</evidence>
<evidence type="ECO:0000256" key="23">
    <source>
        <dbReference type="PIRSR" id="PIRSR607754-1"/>
    </source>
</evidence>
<evidence type="ECO:0000256" key="18">
    <source>
        <dbReference type="ARBA" id="ARBA00029663"/>
    </source>
</evidence>
<evidence type="ECO:0000256" key="2">
    <source>
        <dbReference type="ARBA" id="ARBA00004323"/>
    </source>
</evidence>
<feature type="disulfide bond" evidence="25">
    <location>
        <begin position="407"/>
        <end position="416"/>
    </location>
</feature>
<keyword evidence="10 24" id="KW-0479">Metal-binding</keyword>
<comment type="subcellular location">
    <subcellularLocation>
        <location evidence="2">Golgi apparatus membrane</location>
        <topology evidence="2">Single-pass type II membrane protein</topology>
    </subcellularLocation>
</comment>
<evidence type="ECO:0000256" key="25">
    <source>
        <dbReference type="PIRSR" id="PIRSR607754-3"/>
    </source>
</evidence>
<dbReference type="GO" id="GO:0046872">
    <property type="term" value="F:metal ion binding"/>
    <property type="evidence" value="ECO:0007669"/>
    <property type="project" value="UniProtKB-KW"/>
</dbReference>
<evidence type="ECO:0000313" key="26">
    <source>
        <dbReference type="EMBL" id="CAB4029612.1"/>
    </source>
</evidence>
<dbReference type="PANTHER" id="PTHR12871">
    <property type="entry name" value="BETA-1,2-N-ACETYLGLUCOSAMINYLTRANSFERASE II"/>
    <property type="match status" value="1"/>
</dbReference>
<dbReference type="PANTHER" id="PTHR12871:SF0">
    <property type="entry name" value="ALPHA-1,6-MANNOSYL-GLYCOPROTEIN 2-BETA-N-ACETYLGLUCOSAMINYLTRANSFERASE"/>
    <property type="match status" value="1"/>
</dbReference>
<evidence type="ECO:0000256" key="21">
    <source>
        <dbReference type="ARBA" id="ARBA00032915"/>
    </source>
</evidence>
<keyword evidence="11" id="KW-0735">Signal-anchor</keyword>
<evidence type="ECO:0000256" key="19">
    <source>
        <dbReference type="ARBA" id="ARBA00031203"/>
    </source>
</evidence>
<keyword evidence="9" id="KW-0812">Transmembrane</keyword>
<dbReference type="AlphaFoldDB" id="A0A6S7KS07"/>
<keyword evidence="12" id="KW-1133">Transmembrane helix</keyword>
<feature type="disulfide bond" evidence="25">
    <location>
        <begin position="220"/>
        <end position="234"/>
    </location>
</feature>
<evidence type="ECO:0000256" key="24">
    <source>
        <dbReference type="PIRSR" id="PIRSR607754-2"/>
    </source>
</evidence>
<comment type="similarity">
    <text evidence="4">Belongs to the glycosyltransferase 16 (GT16) protein family.</text>
</comment>
<feature type="disulfide bond" evidence="25">
    <location>
        <begin position="368"/>
        <end position="470"/>
    </location>
</feature>
<evidence type="ECO:0000256" key="15">
    <source>
        <dbReference type="ARBA" id="ARBA00023157"/>
    </source>
</evidence>
<keyword evidence="8" id="KW-0808">Transferase</keyword>
<dbReference type="Pfam" id="PF05060">
    <property type="entry name" value="MGAT2"/>
    <property type="match status" value="1"/>
</dbReference>
<dbReference type="EC" id="2.4.1.143" evidence="5"/>
<proteinExistence type="inferred from homology"/>
<evidence type="ECO:0000256" key="1">
    <source>
        <dbReference type="ARBA" id="ARBA00001936"/>
    </source>
</evidence>
<dbReference type="Proteomes" id="UP001152795">
    <property type="component" value="Unassembled WGS sequence"/>
</dbReference>
<keyword evidence="13" id="KW-0333">Golgi apparatus</keyword>
<evidence type="ECO:0000256" key="11">
    <source>
        <dbReference type="ARBA" id="ARBA00022968"/>
    </source>
</evidence>
<dbReference type="EMBL" id="CACRXK020016288">
    <property type="protein sequence ID" value="CAB4029612.1"/>
    <property type="molecule type" value="Genomic_DNA"/>
</dbReference>
<evidence type="ECO:0000256" key="9">
    <source>
        <dbReference type="ARBA" id="ARBA00022692"/>
    </source>
</evidence>
<dbReference type="GO" id="GO:0005795">
    <property type="term" value="C:Golgi stack"/>
    <property type="evidence" value="ECO:0007669"/>
    <property type="project" value="InterPro"/>
</dbReference>
<evidence type="ECO:0000256" key="17">
    <source>
        <dbReference type="ARBA" id="ARBA00023211"/>
    </source>
</evidence>
<gene>
    <name evidence="26" type="ORF">PACLA_8A079874</name>
</gene>
<dbReference type="GO" id="GO:0008455">
    <property type="term" value="F:alpha-1,6-mannosylglycoprotein 2-beta-N-acetylglucosaminyltransferase activity"/>
    <property type="evidence" value="ECO:0007669"/>
    <property type="project" value="UniProtKB-EC"/>
</dbReference>
<dbReference type="GO" id="GO:0006487">
    <property type="term" value="P:protein N-linked glycosylation"/>
    <property type="evidence" value="ECO:0007669"/>
    <property type="project" value="TreeGrafter"/>
</dbReference>
<feature type="disulfide bond" evidence="25">
    <location>
        <begin position="309"/>
        <end position="314"/>
    </location>
</feature>
<protein>
    <recommendedName>
        <fullName evidence="6">Alpha-1,6-mannosyl-glycoprotein 2-beta-N-acetylglucosaminyltransferase</fullName>
        <ecNumber evidence="5">2.4.1.143</ecNumber>
    </recommendedName>
    <alternativeName>
        <fullName evidence="21">Beta-1,2-N-acetylglucosaminyltransferase II</fullName>
    </alternativeName>
    <alternativeName>
        <fullName evidence="20">GlcNAc-T II</fullName>
    </alternativeName>
    <alternativeName>
        <fullName evidence="19">Mannoside acetylglucosaminyltransferase 2</fullName>
    </alternativeName>
    <alternativeName>
        <fullName evidence="18">N-glycosyl-oligosaccharide-glycoprotein N-acetylglucosaminyltransferase II</fullName>
    </alternativeName>
</protein>
<evidence type="ECO:0000313" key="27">
    <source>
        <dbReference type="Proteomes" id="UP001152795"/>
    </source>
</evidence>
<evidence type="ECO:0000256" key="3">
    <source>
        <dbReference type="ARBA" id="ARBA00004922"/>
    </source>
</evidence>
<dbReference type="Gene3D" id="3.90.550.10">
    <property type="entry name" value="Spore Coat Polysaccharide Biosynthesis Protein SpsA, Chain A"/>
    <property type="match status" value="1"/>
</dbReference>
<evidence type="ECO:0000256" key="8">
    <source>
        <dbReference type="ARBA" id="ARBA00022679"/>
    </source>
</evidence>
<dbReference type="UniPathway" id="UPA00378"/>
<dbReference type="GO" id="GO:0000139">
    <property type="term" value="C:Golgi membrane"/>
    <property type="evidence" value="ECO:0007669"/>
    <property type="project" value="UniProtKB-SubCell"/>
</dbReference>
<dbReference type="GO" id="GO:0009312">
    <property type="term" value="P:oligosaccharide biosynthetic process"/>
    <property type="evidence" value="ECO:0007669"/>
    <property type="project" value="InterPro"/>
</dbReference>
<keyword evidence="27" id="KW-1185">Reference proteome</keyword>
<keyword evidence="7" id="KW-0328">Glycosyltransferase</keyword>
<evidence type="ECO:0000256" key="12">
    <source>
        <dbReference type="ARBA" id="ARBA00022989"/>
    </source>
</evidence>
<comment type="catalytic activity">
    <reaction evidence="22">
        <text>an N(4)-{beta-D-GlcNAc-(1-&gt;2)-alpha-D-Man-(1-&gt;3)-[alpha-D-Man-(1-&gt;6)]-beta-D-Man-(1-&gt;4)-beta-D-GlcNAc-(1-&gt;4)-beta-D-GlcNAc}-L-asparaginyl-[protein] + UDP-N-acetyl-alpha-D-glucosamine = N(4)-{beta-D-GlcNAc-(1-&gt;2)-alpha-D-Man-(1-&gt;3)-[beta-D-GlcNAc-(1-&gt;2)-alpha-D-Man-(1-&gt;6)]-beta-D-Man-(1-&gt;4)-beta-D-GlcNAc-(1-&gt;4)-beta-D-GlcNAc}-L-asparaginyl-[protein] + UDP + H(+)</text>
        <dbReference type="Rhea" id="RHEA:12941"/>
        <dbReference type="Rhea" id="RHEA-COMP:13526"/>
        <dbReference type="Rhea" id="RHEA-COMP:14369"/>
        <dbReference type="ChEBI" id="CHEBI:15378"/>
        <dbReference type="ChEBI" id="CHEBI:57705"/>
        <dbReference type="ChEBI" id="CHEBI:58223"/>
        <dbReference type="ChEBI" id="CHEBI:60615"/>
        <dbReference type="ChEBI" id="CHEBI:60651"/>
        <dbReference type="EC" id="2.4.1.143"/>
    </reaction>
</comment>
<evidence type="ECO:0000256" key="6">
    <source>
        <dbReference type="ARBA" id="ARBA00014817"/>
    </source>
</evidence>
<evidence type="ECO:0000256" key="22">
    <source>
        <dbReference type="ARBA" id="ARBA00093257"/>
    </source>
</evidence>
<evidence type="ECO:0000256" key="4">
    <source>
        <dbReference type="ARBA" id="ARBA00011011"/>
    </source>
</evidence>
<evidence type="ECO:0000256" key="16">
    <source>
        <dbReference type="ARBA" id="ARBA00023180"/>
    </source>
</evidence>
<comment type="cofactor">
    <cofactor evidence="1 24">
        <name>Mn(2+)</name>
        <dbReference type="ChEBI" id="CHEBI:29035"/>
    </cofactor>
</comment>
<feature type="disulfide bond" evidence="25">
    <location>
        <begin position="363"/>
        <end position="386"/>
    </location>
</feature>
<evidence type="ECO:0000256" key="10">
    <source>
        <dbReference type="ARBA" id="ARBA00022723"/>
    </source>
</evidence>